<proteinExistence type="predicted"/>
<evidence type="ECO:0000313" key="3">
    <source>
        <dbReference type="Proteomes" id="UP000324326"/>
    </source>
</evidence>
<gene>
    <name evidence="2" type="ORF">DX927_17820</name>
</gene>
<name>A0A5M8RRY2_9BACI</name>
<dbReference type="EMBL" id="QSND01000003">
    <property type="protein sequence ID" value="KAA6449756.1"/>
    <property type="molecule type" value="Genomic_DNA"/>
</dbReference>
<dbReference type="InterPro" id="IPR058995">
    <property type="entry name" value="YolC/YozM-like"/>
</dbReference>
<dbReference type="RefSeq" id="WP_148958965.1">
    <property type="nucleotide sequence ID" value="NZ_QSND01000003.1"/>
</dbReference>
<feature type="chain" id="PRO_5039278785" evidence="1">
    <location>
        <begin position="27"/>
        <end position="112"/>
    </location>
</feature>
<keyword evidence="1" id="KW-0732">Signal</keyword>
<evidence type="ECO:0000256" key="1">
    <source>
        <dbReference type="SAM" id="SignalP"/>
    </source>
</evidence>
<feature type="signal peptide" evidence="1">
    <location>
        <begin position="1"/>
        <end position="26"/>
    </location>
</feature>
<sequence length="112" mass="12812">MPGKKKKLVGVLILALFLFLFNTATQVSNQKTTKEVLDSAWDKFGLVSYMIGDTDPAISIGMDEAKSEERLREYLDQNLPQEAKEKYDIDVIQRDIDALEKEVFGNRKQEKN</sequence>
<comment type="caution">
    <text evidence="2">The sequence shown here is derived from an EMBL/GenBank/DDBJ whole genome shotgun (WGS) entry which is preliminary data.</text>
</comment>
<evidence type="ECO:0000313" key="2">
    <source>
        <dbReference type="EMBL" id="KAA6449756.1"/>
    </source>
</evidence>
<organism evidence="2 3">
    <name type="scientific">Bacillus swezeyi</name>
    <dbReference type="NCBI Taxonomy" id="1925020"/>
    <lineage>
        <taxon>Bacteria</taxon>
        <taxon>Bacillati</taxon>
        <taxon>Bacillota</taxon>
        <taxon>Bacilli</taxon>
        <taxon>Bacillales</taxon>
        <taxon>Bacillaceae</taxon>
        <taxon>Bacillus</taxon>
    </lineage>
</organism>
<reference evidence="2 3" key="1">
    <citation type="submission" date="2018-08" db="EMBL/GenBank/DDBJ databases">
        <title>Bacillus phenotypic plasticity.</title>
        <authorList>
            <person name="Hurtado E."/>
        </authorList>
    </citation>
    <scope>NUCLEOTIDE SEQUENCE [LARGE SCALE GENOMIC DNA]</scope>
    <source>
        <strain evidence="2 3">427</strain>
    </source>
</reference>
<dbReference type="AlphaFoldDB" id="A0A5M8RRY2"/>
<dbReference type="Proteomes" id="UP000324326">
    <property type="component" value="Unassembled WGS sequence"/>
</dbReference>
<protein>
    <submittedName>
        <fullName evidence="2">Uncharacterized protein</fullName>
    </submittedName>
</protein>
<dbReference type="Pfam" id="PF26328">
    <property type="entry name" value="YolC_YozM"/>
    <property type="match status" value="1"/>
</dbReference>
<accession>A0A5M8RRY2</accession>